<comment type="caution">
    <text evidence="2">The sequence shown here is derived from an EMBL/GenBank/DDBJ whole genome shotgun (WGS) entry which is preliminary data.</text>
</comment>
<name>A0A7W8EGM3_9ACTN</name>
<dbReference type="EMBL" id="JACHIN010000005">
    <property type="protein sequence ID" value="MBB5078759.1"/>
    <property type="molecule type" value="Genomic_DNA"/>
</dbReference>
<dbReference type="InterPro" id="IPR002509">
    <property type="entry name" value="NODB_dom"/>
</dbReference>
<protein>
    <submittedName>
        <fullName evidence="2">Peptidoglycan/xylan/chitin deacetylase (PgdA/CDA1 family)</fullName>
    </submittedName>
</protein>
<dbReference type="SUPFAM" id="SSF88713">
    <property type="entry name" value="Glycoside hydrolase/deacetylase"/>
    <property type="match status" value="1"/>
</dbReference>
<dbReference type="AlphaFoldDB" id="A0A7W8EGM3"/>
<dbReference type="InterPro" id="IPR011330">
    <property type="entry name" value="Glyco_hydro/deAcase_b/a-brl"/>
</dbReference>
<dbReference type="CDD" id="cd10917">
    <property type="entry name" value="CE4_NodB_like_6s_7s"/>
    <property type="match status" value="1"/>
</dbReference>
<dbReference type="PROSITE" id="PS51677">
    <property type="entry name" value="NODB"/>
    <property type="match status" value="1"/>
</dbReference>
<gene>
    <name evidence="2" type="ORF">HNR40_004245</name>
</gene>
<organism evidence="2 3">
    <name type="scientific">Nonomuraea endophytica</name>
    <dbReference type="NCBI Taxonomy" id="714136"/>
    <lineage>
        <taxon>Bacteria</taxon>
        <taxon>Bacillati</taxon>
        <taxon>Actinomycetota</taxon>
        <taxon>Actinomycetes</taxon>
        <taxon>Streptosporangiales</taxon>
        <taxon>Streptosporangiaceae</taxon>
        <taxon>Nonomuraea</taxon>
    </lineage>
</organism>
<sequence>MLYAGVSWNSAGYEVEVVDQSGRPARSPARFAADERNGIVAYLRRLAQTPEQSLVAVVESTNGVLDGSLMAAGLEVYRADPWMLSQRPVLASVPARTLADTARRDLRQLTRLGISDGTLTGRLDELQAGIARSVAAEQPLKRAGRWFGNGSRESTDIALTFDDGPHPPYTGGVLDVLERYGVPATFFCVGLHAGVHSEEIARMAEAGHLIGNHTWSHAFLPDLTRSQLEEQIERTNEAIDGAGGTPTRYFRPPYGARTPEVVGWLGDHGVTTVLWDVDAADWAMPEPEKIATDVLERTRPGSVILLHDGGGDRSNTVAALPALIEGLLERGHRFVLTDELAQPVTQPLAETVEEPA</sequence>
<evidence type="ECO:0000313" key="2">
    <source>
        <dbReference type="EMBL" id="MBB5078759.1"/>
    </source>
</evidence>
<keyword evidence="3" id="KW-1185">Reference proteome</keyword>
<dbReference type="InterPro" id="IPR050248">
    <property type="entry name" value="Polysacc_deacetylase_ArnD"/>
</dbReference>
<feature type="domain" description="NodB homology" evidence="1">
    <location>
        <begin position="155"/>
        <end position="335"/>
    </location>
</feature>
<dbReference type="Gene3D" id="3.20.20.370">
    <property type="entry name" value="Glycoside hydrolase/deacetylase"/>
    <property type="match status" value="1"/>
</dbReference>
<evidence type="ECO:0000259" key="1">
    <source>
        <dbReference type="PROSITE" id="PS51677"/>
    </source>
</evidence>
<dbReference type="GO" id="GO:0005975">
    <property type="term" value="P:carbohydrate metabolic process"/>
    <property type="evidence" value="ECO:0007669"/>
    <property type="project" value="InterPro"/>
</dbReference>
<evidence type="ECO:0000313" key="3">
    <source>
        <dbReference type="Proteomes" id="UP000568380"/>
    </source>
</evidence>
<dbReference type="Proteomes" id="UP000568380">
    <property type="component" value="Unassembled WGS sequence"/>
</dbReference>
<accession>A0A7W8EGM3</accession>
<proteinExistence type="predicted"/>
<dbReference type="GO" id="GO:0016810">
    <property type="term" value="F:hydrolase activity, acting on carbon-nitrogen (but not peptide) bonds"/>
    <property type="evidence" value="ECO:0007669"/>
    <property type="project" value="InterPro"/>
</dbReference>
<dbReference type="PANTHER" id="PTHR10587">
    <property type="entry name" value="GLYCOSYL TRANSFERASE-RELATED"/>
    <property type="match status" value="1"/>
</dbReference>
<dbReference type="RefSeq" id="WP_184963759.1">
    <property type="nucleotide sequence ID" value="NZ_JACHIN010000005.1"/>
</dbReference>
<dbReference type="Pfam" id="PF01522">
    <property type="entry name" value="Polysacc_deac_1"/>
    <property type="match status" value="1"/>
</dbReference>
<reference evidence="2 3" key="1">
    <citation type="submission" date="2020-08" db="EMBL/GenBank/DDBJ databases">
        <title>Genomic Encyclopedia of Type Strains, Phase IV (KMG-IV): sequencing the most valuable type-strain genomes for metagenomic binning, comparative biology and taxonomic classification.</title>
        <authorList>
            <person name="Goeker M."/>
        </authorList>
    </citation>
    <scope>NUCLEOTIDE SEQUENCE [LARGE SCALE GENOMIC DNA]</scope>
    <source>
        <strain evidence="2 3">DSM 45385</strain>
    </source>
</reference>